<name>A0A9D2SGS9_9FIRM</name>
<dbReference type="Gene3D" id="3.40.50.300">
    <property type="entry name" value="P-loop containing nucleotide triphosphate hydrolases"/>
    <property type="match status" value="1"/>
</dbReference>
<evidence type="ECO:0000313" key="2">
    <source>
        <dbReference type="Proteomes" id="UP000823910"/>
    </source>
</evidence>
<gene>
    <name evidence="1" type="ORF">H9704_05605</name>
</gene>
<reference evidence="1" key="2">
    <citation type="submission" date="2021-04" db="EMBL/GenBank/DDBJ databases">
        <authorList>
            <person name="Gilroy R."/>
        </authorList>
    </citation>
    <scope>NUCLEOTIDE SEQUENCE</scope>
    <source>
        <strain evidence="1">CHK180-15479</strain>
    </source>
</reference>
<dbReference type="InterPro" id="IPR027417">
    <property type="entry name" value="P-loop_NTPase"/>
</dbReference>
<protein>
    <submittedName>
        <fullName evidence="1">Uncharacterized protein</fullName>
    </submittedName>
</protein>
<organism evidence="1 2">
    <name type="scientific">Candidatus Enterocloster excrementipullorum</name>
    <dbReference type="NCBI Taxonomy" id="2838559"/>
    <lineage>
        <taxon>Bacteria</taxon>
        <taxon>Bacillati</taxon>
        <taxon>Bacillota</taxon>
        <taxon>Clostridia</taxon>
        <taxon>Lachnospirales</taxon>
        <taxon>Lachnospiraceae</taxon>
        <taxon>Enterocloster</taxon>
    </lineage>
</organism>
<comment type="caution">
    <text evidence="1">The sequence shown here is derived from an EMBL/GenBank/DDBJ whole genome shotgun (WGS) entry which is preliminary data.</text>
</comment>
<proteinExistence type="predicted"/>
<evidence type="ECO:0000313" key="1">
    <source>
        <dbReference type="EMBL" id="HJC05615.1"/>
    </source>
</evidence>
<feature type="non-terminal residue" evidence="1">
    <location>
        <position position="1"/>
    </location>
</feature>
<dbReference type="EMBL" id="DWWT01000024">
    <property type="protein sequence ID" value="HJC05615.1"/>
    <property type="molecule type" value="Genomic_DNA"/>
</dbReference>
<dbReference type="Proteomes" id="UP000823910">
    <property type="component" value="Unassembled WGS sequence"/>
</dbReference>
<dbReference type="AlphaFoldDB" id="A0A9D2SGS9"/>
<sequence>YSHYPKIEVMRSAVSRSPASNQEHLVAVVSDVPPDPSLHTRHFFPDDIRGICQFIREQMDAGIL</sequence>
<reference evidence="1" key="1">
    <citation type="journal article" date="2021" name="PeerJ">
        <title>Extensive microbial diversity within the chicken gut microbiome revealed by metagenomics and culture.</title>
        <authorList>
            <person name="Gilroy R."/>
            <person name="Ravi A."/>
            <person name="Getino M."/>
            <person name="Pursley I."/>
            <person name="Horton D.L."/>
            <person name="Alikhan N.F."/>
            <person name="Baker D."/>
            <person name="Gharbi K."/>
            <person name="Hall N."/>
            <person name="Watson M."/>
            <person name="Adriaenssens E.M."/>
            <person name="Foster-Nyarko E."/>
            <person name="Jarju S."/>
            <person name="Secka A."/>
            <person name="Antonio M."/>
            <person name="Oren A."/>
            <person name="Chaudhuri R.R."/>
            <person name="La Ragione R."/>
            <person name="Hildebrand F."/>
            <person name="Pallen M.J."/>
        </authorList>
    </citation>
    <scope>NUCLEOTIDE SEQUENCE</scope>
    <source>
        <strain evidence="1">CHK180-15479</strain>
    </source>
</reference>
<accession>A0A9D2SGS9</accession>